<dbReference type="InterPro" id="IPR050763">
    <property type="entry name" value="ABC_transporter_ATP-binding"/>
</dbReference>
<dbReference type="InterPro" id="IPR003439">
    <property type="entry name" value="ABC_transporter-like_ATP-bd"/>
</dbReference>
<dbReference type="SUPFAM" id="SSF52540">
    <property type="entry name" value="P-loop containing nucleoside triphosphate hydrolases"/>
    <property type="match status" value="1"/>
</dbReference>
<sequence>MEAVVELKGLTKRYGELRAVDDVSLRIEPGEIFALLGPNGAGKTTMIGCITGLITGFEGQVKVAGLDVVDHYRVTRRMVGLVPQELNWDAFFSVRQVLEFQAGYFGVKPTRAEIDELLDQFSLLEKADANTRWLSGGMKRRLMICKALMHDPVVLFLDEPTAGVDVELRDELWGYVEALRARGTTIVLTTHYLEEAEKLADRVGIINRGRLLRVDDREALMEEFGRRHVEVKLREAPTAGVIEALGQHAVEVEGRTLRLNYTRNAGEEEGGEEVDYLLKTLVGAGATILSVEGGRSSLESIFREVLHEDADASSKGAS</sequence>
<evidence type="ECO:0000313" key="6">
    <source>
        <dbReference type="Proteomes" id="UP000321412"/>
    </source>
</evidence>
<evidence type="ECO:0000256" key="1">
    <source>
        <dbReference type="ARBA" id="ARBA00022448"/>
    </source>
</evidence>
<dbReference type="InterPro" id="IPR017871">
    <property type="entry name" value="ABC_transporter-like_CS"/>
</dbReference>
<dbReference type="OrthoDB" id="9805130at2"/>
<organism evidence="5 6">
    <name type="scientific">Lujinxingia vulgaris</name>
    <dbReference type="NCBI Taxonomy" id="2600176"/>
    <lineage>
        <taxon>Bacteria</taxon>
        <taxon>Deltaproteobacteria</taxon>
        <taxon>Bradymonadales</taxon>
        <taxon>Lujinxingiaceae</taxon>
        <taxon>Lujinxingia</taxon>
    </lineage>
</organism>
<keyword evidence="2" id="KW-0547">Nucleotide-binding</keyword>
<evidence type="ECO:0000313" key="5">
    <source>
        <dbReference type="EMBL" id="TXD38628.1"/>
    </source>
</evidence>
<dbReference type="PROSITE" id="PS50893">
    <property type="entry name" value="ABC_TRANSPORTER_2"/>
    <property type="match status" value="1"/>
</dbReference>
<dbReference type="PROSITE" id="PS00211">
    <property type="entry name" value="ABC_TRANSPORTER_1"/>
    <property type="match status" value="1"/>
</dbReference>
<dbReference type="PANTHER" id="PTHR42711">
    <property type="entry name" value="ABC TRANSPORTER ATP-BINDING PROTEIN"/>
    <property type="match status" value="1"/>
</dbReference>
<accession>A0A5C6XDS7</accession>
<dbReference type="CDD" id="cd03230">
    <property type="entry name" value="ABC_DR_subfamily_A"/>
    <property type="match status" value="1"/>
</dbReference>
<keyword evidence="1" id="KW-0813">Transport</keyword>
<gene>
    <name evidence="5" type="ORF">FRC98_04580</name>
</gene>
<dbReference type="SMART" id="SM00382">
    <property type="entry name" value="AAA"/>
    <property type="match status" value="1"/>
</dbReference>
<dbReference type="EMBL" id="VOSM01000002">
    <property type="protein sequence ID" value="TXD38628.1"/>
    <property type="molecule type" value="Genomic_DNA"/>
</dbReference>
<feature type="domain" description="ABC transporter" evidence="4">
    <location>
        <begin position="5"/>
        <end position="233"/>
    </location>
</feature>
<dbReference type="PANTHER" id="PTHR42711:SF10">
    <property type="entry name" value="ABC TRANSPORTER ATP-BINDING PROTEIN"/>
    <property type="match status" value="1"/>
</dbReference>
<dbReference type="InterPro" id="IPR027417">
    <property type="entry name" value="P-loop_NTPase"/>
</dbReference>
<dbReference type="GO" id="GO:0005524">
    <property type="term" value="F:ATP binding"/>
    <property type="evidence" value="ECO:0007669"/>
    <property type="project" value="UniProtKB-KW"/>
</dbReference>
<dbReference type="Pfam" id="PF00005">
    <property type="entry name" value="ABC_tran"/>
    <property type="match status" value="1"/>
</dbReference>
<reference evidence="5 6" key="1">
    <citation type="submission" date="2019-08" db="EMBL/GenBank/DDBJ databases">
        <title>Bradymonadales sp. TMQ4.</title>
        <authorList>
            <person name="Liang Q."/>
        </authorList>
    </citation>
    <scope>NUCLEOTIDE SEQUENCE [LARGE SCALE GENOMIC DNA]</scope>
    <source>
        <strain evidence="5 6">TMQ4</strain>
    </source>
</reference>
<dbReference type="Proteomes" id="UP000321412">
    <property type="component" value="Unassembled WGS sequence"/>
</dbReference>
<evidence type="ECO:0000256" key="2">
    <source>
        <dbReference type="ARBA" id="ARBA00022741"/>
    </source>
</evidence>
<dbReference type="Gene3D" id="3.40.50.300">
    <property type="entry name" value="P-loop containing nucleotide triphosphate hydrolases"/>
    <property type="match status" value="1"/>
</dbReference>
<protein>
    <submittedName>
        <fullName evidence="5">ABC transporter ATP-binding protein</fullName>
    </submittedName>
</protein>
<comment type="caution">
    <text evidence="5">The sequence shown here is derived from an EMBL/GenBank/DDBJ whole genome shotgun (WGS) entry which is preliminary data.</text>
</comment>
<dbReference type="AlphaFoldDB" id="A0A5C6XDS7"/>
<keyword evidence="6" id="KW-1185">Reference proteome</keyword>
<dbReference type="InterPro" id="IPR003593">
    <property type="entry name" value="AAA+_ATPase"/>
</dbReference>
<evidence type="ECO:0000256" key="3">
    <source>
        <dbReference type="ARBA" id="ARBA00022840"/>
    </source>
</evidence>
<proteinExistence type="predicted"/>
<evidence type="ECO:0000259" key="4">
    <source>
        <dbReference type="PROSITE" id="PS50893"/>
    </source>
</evidence>
<keyword evidence="3 5" id="KW-0067">ATP-binding</keyword>
<dbReference type="GO" id="GO:0016887">
    <property type="term" value="F:ATP hydrolysis activity"/>
    <property type="evidence" value="ECO:0007669"/>
    <property type="project" value="InterPro"/>
</dbReference>
<name>A0A5C6XDS7_9DELT</name>